<dbReference type="PANTHER" id="PTHR43611:SF3">
    <property type="entry name" value="FLAVIN MONONUCLEOTIDE HYDROLASE 1, CHLOROPLATIC"/>
    <property type="match status" value="1"/>
</dbReference>
<dbReference type="EMBL" id="JACSPP010000074">
    <property type="protein sequence ID" value="MBD8041865.1"/>
    <property type="molecule type" value="Genomic_DNA"/>
</dbReference>
<dbReference type="Pfam" id="PF00702">
    <property type="entry name" value="Hydrolase"/>
    <property type="match status" value="1"/>
</dbReference>
<dbReference type="CDD" id="cd02603">
    <property type="entry name" value="HAD_sEH-N_like"/>
    <property type="match status" value="1"/>
</dbReference>
<dbReference type="SFLD" id="SFLDG01129">
    <property type="entry name" value="C1.5:_HAD__Beta-PGM__Phosphata"/>
    <property type="match status" value="1"/>
</dbReference>
<organism evidence="1 2">
    <name type="scientific">Phocaeicola intestinalis</name>
    <dbReference type="NCBI Taxonomy" id="2762212"/>
    <lineage>
        <taxon>Bacteria</taxon>
        <taxon>Pseudomonadati</taxon>
        <taxon>Bacteroidota</taxon>
        <taxon>Bacteroidia</taxon>
        <taxon>Bacteroidales</taxon>
        <taxon>Bacteroidaceae</taxon>
        <taxon>Phocaeicola</taxon>
    </lineage>
</organism>
<dbReference type="InterPro" id="IPR023214">
    <property type="entry name" value="HAD_sf"/>
</dbReference>
<dbReference type="Gene3D" id="1.10.150.240">
    <property type="entry name" value="Putative phosphatase, domain 2"/>
    <property type="match status" value="1"/>
</dbReference>
<gene>
    <name evidence="1" type="ORF">H9625_15755</name>
</gene>
<keyword evidence="2" id="KW-1185">Reference proteome</keyword>
<dbReference type="SUPFAM" id="SSF56784">
    <property type="entry name" value="HAD-like"/>
    <property type="match status" value="1"/>
</dbReference>
<name>A0ABR8YCC0_9BACT</name>
<dbReference type="InterPro" id="IPR006439">
    <property type="entry name" value="HAD-SF_hydro_IA"/>
</dbReference>
<accession>A0ABR8YCC0</accession>
<sequence>MIKNVVFDFGGVIVDLDREQAVKAFVHLGLTDAGHILDKYHQTGIFQELEEGKLREEDYREKLGQLCGRTLKREEVRQAWMSFVSGMDLRKLDYITELRKQGYRTFLLSNTNPYLMDYWARTPQFTPSGKSIDTYFDKLYLSFEMRCMKPGMDIFKKMLEDARMQPEETLFIDDSITNIESGKKAGMNTLCVSNLSDWRKQVDNLLAKVNQSGLIQKS</sequence>
<protein>
    <submittedName>
        <fullName evidence="1">HAD family phosphatase</fullName>
    </submittedName>
</protein>
<evidence type="ECO:0000313" key="2">
    <source>
        <dbReference type="Proteomes" id="UP000620874"/>
    </source>
</evidence>
<dbReference type="InterPro" id="IPR023198">
    <property type="entry name" value="PGP-like_dom2"/>
</dbReference>
<dbReference type="InterPro" id="IPR036412">
    <property type="entry name" value="HAD-like_sf"/>
</dbReference>
<dbReference type="NCBIfam" id="TIGR01509">
    <property type="entry name" value="HAD-SF-IA-v3"/>
    <property type="match status" value="1"/>
</dbReference>
<dbReference type="PANTHER" id="PTHR43611">
    <property type="entry name" value="ALPHA-D-GLUCOSE 1-PHOSPHATE PHOSPHATASE"/>
    <property type="match status" value="1"/>
</dbReference>
<proteinExistence type="predicted"/>
<comment type="caution">
    <text evidence="1">The sequence shown here is derived from an EMBL/GenBank/DDBJ whole genome shotgun (WGS) entry which is preliminary data.</text>
</comment>
<dbReference type="RefSeq" id="WP_022040869.1">
    <property type="nucleotide sequence ID" value="NZ_JACSPP010000074.1"/>
</dbReference>
<dbReference type="SFLD" id="SFLDS00003">
    <property type="entry name" value="Haloacid_Dehalogenase"/>
    <property type="match status" value="1"/>
</dbReference>
<reference evidence="1 2" key="1">
    <citation type="submission" date="2020-08" db="EMBL/GenBank/DDBJ databases">
        <title>A Genomic Blueprint of the Chicken Gut Microbiome.</title>
        <authorList>
            <person name="Gilroy R."/>
            <person name="Ravi A."/>
            <person name="Getino M."/>
            <person name="Pursley I."/>
            <person name="Horton D.L."/>
            <person name="Alikhan N.-F."/>
            <person name="Baker D."/>
            <person name="Gharbi K."/>
            <person name="Hall N."/>
            <person name="Watson M."/>
            <person name="Adriaenssens E.M."/>
            <person name="Foster-Nyarko E."/>
            <person name="Jarju S."/>
            <person name="Secka A."/>
            <person name="Antonio M."/>
            <person name="Oren A."/>
            <person name="Chaudhuri R."/>
            <person name="La Ragione R.M."/>
            <person name="Hildebrand F."/>
            <person name="Pallen M.J."/>
        </authorList>
    </citation>
    <scope>NUCLEOTIDE SEQUENCE [LARGE SCALE GENOMIC DNA]</scope>
    <source>
        <strain evidence="1 2">Sa1CVN1</strain>
    </source>
</reference>
<evidence type="ECO:0000313" key="1">
    <source>
        <dbReference type="EMBL" id="MBD8041865.1"/>
    </source>
</evidence>
<dbReference type="Gene3D" id="3.40.50.1000">
    <property type="entry name" value="HAD superfamily/HAD-like"/>
    <property type="match status" value="1"/>
</dbReference>
<dbReference type="Proteomes" id="UP000620874">
    <property type="component" value="Unassembled WGS sequence"/>
</dbReference>